<comment type="caution">
    <text evidence="6">The sequence shown here is derived from an EMBL/GenBank/DDBJ whole genome shotgun (WGS) entry which is preliminary data.</text>
</comment>
<feature type="transmembrane region" description="Helical" evidence="4">
    <location>
        <begin position="65"/>
        <end position="86"/>
    </location>
</feature>
<evidence type="ECO:0000313" key="6">
    <source>
        <dbReference type="EMBL" id="MFC4195984.1"/>
    </source>
</evidence>
<name>A0ABV8NK38_9SPHI</name>
<keyword evidence="4" id="KW-1133">Transmembrane helix</keyword>
<proteinExistence type="predicted"/>
<dbReference type="Pfam" id="PF12833">
    <property type="entry name" value="HTH_18"/>
    <property type="match status" value="1"/>
</dbReference>
<dbReference type="PANTHER" id="PTHR43280">
    <property type="entry name" value="ARAC-FAMILY TRANSCRIPTIONAL REGULATOR"/>
    <property type="match status" value="1"/>
</dbReference>
<gene>
    <name evidence="6" type="ORF">ACFOUY_04690</name>
</gene>
<sequence>MSIGDKVLFFFSFLGAFNAFILGIYFLFFSPKKYLSNYLLGALLVVLSMRIGKSVFYFFDSNLPRTYLQIGLTACFFIGPFLYFFIKSETRQIRRLPFSWIWQLVCWLLLSVFVGAIYSYQDFAPLWWNYIIPVIYFQWGLYISFSTLLLIPIIKKIFRKEALKTFEKWIFGIFGGVFVLFVCYVWAFLNITKGSYINGAVFFSLILYFVVFTLLYRKKSNDLSSFSVQKYADKRFDNEEVQLIIKKLTDLMTERELFKNPNLKLYDLAKAVNVSGHQLSQILNDNINKNFMLFVNEYRINEACKLLLRNKHLTIEAVADEVGFNAKSTFFSVFKKLKGMTPSVYQQLNTLDL</sequence>
<feature type="transmembrane region" description="Helical" evidence="4">
    <location>
        <begin position="166"/>
        <end position="189"/>
    </location>
</feature>
<evidence type="ECO:0000256" key="3">
    <source>
        <dbReference type="ARBA" id="ARBA00023163"/>
    </source>
</evidence>
<evidence type="ECO:0000259" key="5">
    <source>
        <dbReference type="PROSITE" id="PS01124"/>
    </source>
</evidence>
<dbReference type="PROSITE" id="PS00041">
    <property type="entry name" value="HTH_ARAC_FAMILY_1"/>
    <property type="match status" value="1"/>
</dbReference>
<keyword evidence="7" id="KW-1185">Reference proteome</keyword>
<dbReference type="PANTHER" id="PTHR43280:SF29">
    <property type="entry name" value="ARAC-FAMILY TRANSCRIPTIONAL REGULATOR"/>
    <property type="match status" value="1"/>
</dbReference>
<keyword evidence="4" id="KW-0812">Transmembrane</keyword>
<evidence type="ECO:0000313" key="7">
    <source>
        <dbReference type="Proteomes" id="UP001595792"/>
    </source>
</evidence>
<dbReference type="InterPro" id="IPR009057">
    <property type="entry name" value="Homeodomain-like_sf"/>
</dbReference>
<dbReference type="Proteomes" id="UP001595792">
    <property type="component" value="Unassembled WGS sequence"/>
</dbReference>
<feature type="domain" description="HTH araC/xylS-type" evidence="5">
    <location>
        <begin position="246"/>
        <end position="348"/>
    </location>
</feature>
<evidence type="ECO:0000256" key="1">
    <source>
        <dbReference type="ARBA" id="ARBA00023015"/>
    </source>
</evidence>
<feature type="transmembrane region" description="Helical" evidence="4">
    <location>
        <begin position="98"/>
        <end position="118"/>
    </location>
</feature>
<keyword evidence="4" id="KW-0472">Membrane</keyword>
<dbReference type="InterPro" id="IPR018062">
    <property type="entry name" value="HTH_AraC-typ_CS"/>
</dbReference>
<dbReference type="SMART" id="SM00342">
    <property type="entry name" value="HTH_ARAC"/>
    <property type="match status" value="1"/>
</dbReference>
<keyword evidence="2" id="KW-0238">DNA-binding</keyword>
<dbReference type="SUPFAM" id="SSF46689">
    <property type="entry name" value="Homeodomain-like"/>
    <property type="match status" value="1"/>
</dbReference>
<protein>
    <submittedName>
        <fullName evidence="6">Helix-turn-helix domain-containing protein</fullName>
    </submittedName>
</protein>
<dbReference type="PROSITE" id="PS01124">
    <property type="entry name" value="HTH_ARAC_FAMILY_2"/>
    <property type="match status" value="1"/>
</dbReference>
<feature type="transmembrane region" description="Helical" evidence="4">
    <location>
        <begin position="130"/>
        <end position="154"/>
    </location>
</feature>
<dbReference type="EMBL" id="JBHSBY010000029">
    <property type="protein sequence ID" value="MFC4195984.1"/>
    <property type="molecule type" value="Genomic_DNA"/>
</dbReference>
<keyword evidence="1" id="KW-0805">Transcription regulation</keyword>
<dbReference type="InterPro" id="IPR018060">
    <property type="entry name" value="HTH_AraC"/>
</dbReference>
<dbReference type="Gene3D" id="1.10.10.60">
    <property type="entry name" value="Homeodomain-like"/>
    <property type="match status" value="2"/>
</dbReference>
<keyword evidence="3" id="KW-0804">Transcription</keyword>
<evidence type="ECO:0000256" key="2">
    <source>
        <dbReference type="ARBA" id="ARBA00023125"/>
    </source>
</evidence>
<dbReference type="RefSeq" id="WP_378959308.1">
    <property type="nucleotide sequence ID" value="NZ_JBHRXC010000016.1"/>
</dbReference>
<organism evidence="6 7">
    <name type="scientific">Pedobacter jamesrossensis</name>
    <dbReference type="NCBI Taxonomy" id="1908238"/>
    <lineage>
        <taxon>Bacteria</taxon>
        <taxon>Pseudomonadati</taxon>
        <taxon>Bacteroidota</taxon>
        <taxon>Sphingobacteriia</taxon>
        <taxon>Sphingobacteriales</taxon>
        <taxon>Sphingobacteriaceae</taxon>
        <taxon>Pedobacter</taxon>
    </lineage>
</organism>
<feature type="transmembrane region" description="Helical" evidence="4">
    <location>
        <begin position="6"/>
        <end position="28"/>
    </location>
</feature>
<accession>A0ABV8NK38</accession>
<evidence type="ECO:0000256" key="4">
    <source>
        <dbReference type="SAM" id="Phobius"/>
    </source>
</evidence>
<reference evidence="7" key="1">
    <citation type="journal article" date="2019" name="Int. J. Syst. Evol. Microbiol.">
        <title>The Global Catalogue of Microorganisms (GCM) 10K type strain sequencing project: providing services to taxonomists for standard genome sequencing and annotation.</title>
        <authorList>
            <consortium name="The Broad Institute Genomics Platform"/>
            <consortium name="The Broad Institute Genome Sequencing Center for Infectious Disease"/>
            <person name="Wu L."/>
            <person name="Ma J."/>
        </authorList>
    </citation>
    <scope>NUCLEOTIDE SEQUENCE [LARGE SCALE GENOMIC DNA]</scope>
    <source>
        <strain evidence="7">CCM 8689</strain>
    </source>
</reference>
<feature type="transmembrane region" description="Helical" evidence="4">
    <location>
        <begin position="195"/>
        <end position="216"/>
    </location>
</feature>